<evidence type="ECO:0008006" key="4">
    <source>
        <dbReference type="Google" id="ProtNLM"/>
    </source>
</evidence>
<feature type="transmembrane region" description="Helical" evidence="1">
    <location>
        <begin position="143"/>
        <end position="163"/>
    </location>
</feature>
<dbReference type="Proteomes" id="UP000365705">
    <property type="component" value="Unassembled WGS sequence"/>
</dbReference>
<dbReference type="AlphaFoldDB" id="A0A508YUM7"/>
<proteinExistence type="predicted"/>
<dbReference type="InterPro" id="IPR010288">
    <property type="entry name" value="EcsB_ABC"/>
</dbReference>
<dbReference type="GO" id="GO:0016020">
    <property type="term" value="C:membrane"/>
    <property type="evidence" value="ECO:0007669"/>
    <property type="project" value="InterPro"/>
</dbReference>
<keyword evidence="1" id="KW-0472">Membrane</keyword>
<keyword evidence="1" id="KW-1133">Transmembrane helix</keyword>
<gene>
    <name evidence="2" type="ORF">LMUP508_01383</name>
</gene>
<accession>A0A508YUM7</accession>
<feature type="transmembrane region" description="Helical" evidence="1">
    <location>
        <begin position="112"/>
        <end position="137"/>
    </location>
</feature>
<keyword evidence="1" id="KW-0812">Transmembrane</keyword>
<dbReference type="PIRSF" id="PIRSF037259">
    <property type="entry name" value="EcsB_ABC"/>
    <property type="match status" value="1"/>
</dbReference>
<feature type="transmembrane region" description="Helical" evidence="1">
    <location>
        <begin position="66"/>
        <end position="91"/>
    </location>
</feature>
<sequence length="409" mass="47388">MTFICAWQGMRAMNSLFKKRRQAHLLRLMKYWRLVFNDQFTIALFFMIGALAYTYAQWLKTLSPGIWWIRWLLILWFVLAMQVGRFATLLKPADPVFLLPQSDGIKKYLNQAFLYSLILGELMSLGLLIIALPLALIDIRLTALTILELLLAGFVAKLSWMELAKAQLSLQWSRHAKQLRLGQWIAPLLIGMLSWLIAPVWGCGSAVLIYLVIKIGLQKQDLDWRAAVDAEQKRMYDVYRFFNLFTDVPSVKGGIKRRTWANGLIHWLTIPDHAWSYLYARGFLRDTETSSLVGRLTIVGMLIVFFVPLGWLRCLLALLFIYLIAMQLMPFAQHYQNNVFTHLYPIEQTTQLTDFQALLKKVMISLGLLLILASLGTEFDWMSLLSCLILGGLELYWLINFYFKKKMQK</sequence>
<dbReference type="EMBL" id="CABFNH010000017">
    <property type="protein sequence ID" value="VTZ91136.1"/>
    <property type="molecule type" value="Genomic_DNA"/>
</dbReference>
<feature type="transmembrane region" description="Helical" evidence="1">
    <location>
        <begin position="381"/>
        <end position="403"/>
    </location>
</feature>
<feature type="transmembrane region" description="Helical" evidence="1">
    <location>
        <begin position="298"/>
        <end position="325"/>
    </location>
</feature>
<dbReference type="Pfam" id="PF05975">
    <property type="entry name" value="EcsB"/>
    <property type="match status" value="1"/>
</dbReference>
<reference evidence="2 3" key="1">
    <citation type="submission" date="2019-06" db="EMBL/GenBank/DDBJ databases">
        <authorList>
            <person name="Rodrigo-Torres L."/>
            <person name="Arahal R. D."/>
            <person name="Lucena T."/>
        </authorList>
    </citation>
    <scope>NUCLEOTIDE SEQUENCE [LARGE SCALE GENOMIC DNA]</scope>
    <source>
        <strain evidence="2 3">INIA P508</strain>
    </source>
</reference>
<evidence type="ECO:0000313" key="2">
    <source>
        <dbReference type="EMBL" id="VTZ91136.1"/>
    </source>
</evidence>
<organism evidence="2 3">
    <name type="scientific">Limosilactobacillus mucosae</name>
    <name type="common">Lactobacillus mucosae</name>
    <dbReference type="NCBI Taxonomy" id="97478"/>
    <lineage>
        <taxon>Bacteria</taxon>
        <taxon>Bacillati</taxon>
        <taxon>Bacillota</taxon>
        <taxon>Bacilli</taxon>
        <taxon>Lactobacillales</taxon>
        <taxon>Lactobacillaceae</taxon>
        <taxon>Limosilactobacillus</taxon>
    </lineage>
</organism>
<evidence type="ECO:0000313" key="3">
    <source>
        <dbReference type="Proteomes" id="UP000365705"/>
    </source>
</evidence>
<name>A0A508YUM7_LIMMU</name>
<protein>
    <recommendedName>
        <fullName evidence="4">ABC transporter permease</fullName>
    </recommendedName>
</protein>
<evidence type="ECO:0000256" key="1">
    <source>
        <dbReference type="SAM" id="Phobius"/>
    </source>
</evidence>
<feature type="transmembrane region" description="Helical" evidence="1">
    <location>
        <begin position="184"/>
        <end position="213"/>
    </location>
</feature>